<dbReference type="PANTHER" id="PTHR23409:SF18">
    <property type="entry name" value="RIBONUCLEOSIDE-DIPHOSPHATE REDUCTASE SUBUNIT M2"/>
    <property type="match status" value="1"/>
</dbReference>
<dbReference type="Gene3D" id="1.10.620.20">
    <property type="entry name" value="Ribonucleotide Reductase, subunit A"/>
    <property type="match status" value="1"/>
</dbReference>
<dbReference type="InterPro" id="IPR009078">
    <property type="entry name" value="Ferritin-like_SF"/>
</dbReference>
<name>A0A4S4KUF9_9APHY</name>
<comment type="similarity">
    <text evidence="1">Belongs to the ribonucleoside diphosphate reductase small chain family.</text>
</comment>
<comment type="caution">
    <text evidence="2">The sequence shown here is derived from an EMBL/GenBank/DDBJ whole genome shotgun (WGS) entry which is preliminary data.</text>
</comment>
<dbReference type="Pfam" id="PF00268">
    <property type="entry name" value="Ribonuc_red_sm"/>
    <property type="match status" value="1"/>
</dbReference>
<dbReference type="Proteomes" id="UP000309038">
    <property type="component" value="Unassembled WGS sequence"/>
</dbReference>
<dbReference type="PANTHER" id="PTHR23409">
    <property type="entry name" value="RIBONUCLEOSIDE-DIPHOSPHATE REDUCTASE SMALL CHAIN"/>
    <property type="match status" value="1"/>
</dbReference>
<dbReference type="GO" id="GO:0009263">
    <property type="term" value="P:deoxyribonucleotide biosynthetic process"/>
    <property type="evidence" value="ECO:0007669"/>
    <property type="project" value="InterPro"/>
</dbReference>
<dbReference type="AlphaFoldDB" id="A0A4S4KUF9"/>
<dbReference type="CDD" id="cd01049">
    <property type="entry name" value="RNRR2"/>
    <property type="match status" value="1"/>
</dbReference>
<proteinExistence type="inferred from homology"/>
<gene>
    <name evidence="2" type="ORF">EW026_g457</name>
</gene>
<dbReference type="InterPro" id="IPR033909">
    <property type="entry name" value="RNR_small"/>
</dbReference>
<dbReference type="InterPro" id="IPR030475">
    <property type="entry name" value="RNR_small_AS"/>
</dbReference>
<dbReference type="EMBL" id="SGPJ01000006">
    <property type="protein sequence ID" value="THH02386.1"/>
    <property type="molecule type" value="Genomic_DNA"/>
</dbReference>
<protein>
    <submittedName>
        <fullName evidence="2">Uncharacterized protein</fullName>
    </submittedName>
</protein>
<dbReference type="InterPro" id="IPR012348">
    <property type="entry name" value="RNR-like"/>
</dbReference>
<keyword evidence="3" id="KW-1185">Reference proteome</keyword>
<evidence type="ECO:0000313" key="2">
    <source>
        <dbReference type="EMBL" id="THH02386.1"/>
    </source>
</evidence>
<sequence>MSYIPSSYDNLTIIASSNEFCGSCTGEQCSIATNVTELVADNDSLKAHISDRRSRDGGAAKNRYVGEVDLPEHEEPLLTESKRRFVLFPIQYPDIWQMYKKAEASFWTAEEMDLSHDLSDWHDRLNDGERHFISHVLAFFAASDGIVNENLVERFSNEVQVAEARCFYGFQVMMENIHSETYSLLIDTYIKDSHQREYLFTAIDTIPAIKKKADWALRWISDERSSFSERLVAFAAVEGIFFSGCFASIFWLKKRGLMPGLTFSNELISRDEGMHTDFACMLFRHLRRRPSPEVILEIITEAVAIEQEFLTDALSVDLIGMNAALMSQYIEFVADRLLESLGNPKHYKSTNPFDFMDMISLQGKTNFFEKRVSDYQKANFSRSTSSSDVPTQAGNSRIL</sequence>
<dbReference type="GO" id="GO:0016491">
    <property type="term" value="F:oxidoreductase activity"/>
    <property type="evidence" value="ECO:0007669"/>
    <property type="project" value="InterPro"/>
</dbReference>
<reference evidence="2 3" key="1">
    <citation type="submission" date="2019-02" db="EMBL/GenBank/DDBJ databases">
        <title>Genome sequencing of the rare red list fungi Phlebia centrifuga.</title>
        <authorList>
            <person name="Buettner E."/>
            <person name="Kellner H."/>
        </authorList>
    </citation>
    <scope>NUCLEOTIDE SEQUENCE [LARGE SCALE GENOMIC DNA]</scope>
    <source>
        <strain evidence="2 3">DSM 108282</strain>
    </source>
</reference>
<evidence type="ECO:0000256" key="1">
    <source>
        <dbReference type="ARBA" id="ARBA00009303"/>
    </source>
</evidence>
<organism evidence="2 3">
    <name type="scientific">Hermanssonia centrifuga</name>
    <dbReference type="NCBI Taxonomy" id="98765"/>
    <lineage>
        <taxon>Eukaryota</taxon>
        <taxon>Fungi</taxon>
        <taxon>Dikarya</taxon>
        <taxon>Basidiomycota</taxon>
        <taxon>Agaricomycotina</taxon>
        <taxon>Agaricomycetes</taxon>
        <taxon>Polyporales</taxon>
        <taxon>Meruliaceae</taxon>
        <taxon>Hermanssonia</taxon>
    </lineage>
</organism>
<dbReference type="InterPro" id="IPR000358">
    <property type="entry name" value="RNR_small_fam"/>
</dbReference>
<accession>A0A4S4KUF9</accession>
<evidence type="ECO:0000313" key="3">
    <source>
        <dbReference type="Proteomes" id="UP000309038"/>
    </source>
</evidence>
<dbReference type="PROSITE" id="PS00368">
    <property type="entry name" value="RIBORED_SMALL"/>
    <property type="match status" value="1"/>
</dbReference>
<dbReference type="SUPFAM" id="SSF47240">
    <property type="entry name" value="Ferritin-like"/>
    <property type="match status" value="1"/>
</dbReference>